<gene>
    <name evidence="1" type="ORF">DXZ20_18255</name>
</gene>
<dbReference type="RefSeq" id="WP_163699672.1">
    <property type="nucleotide sequence ID" value="NZ_QXHD01000004.1"/>
</dbReference>
<sequence>MPRKTYLFYANSGDDTKDVSRLIKPNGNESLHYLLEQHFDSTPEGKIPEMGYRLSERNAEGTHTRPGPWVVESVDSYLPDLPVGSGFAEVVICECGYAPLPEDENPWTEIARSNQVTFDDSFGGNEDLFLKFLQSEEAAQYELRGRIPVKFKEEIEKSGIAVG</sequence>
<organism evidence="1 2">
    <name type="scientific">Adonisia turfae CCMR0081</name>
    <dbReference type="NCBI Taxonomy" id="2292702"/>
    <lineage>
        <taxon>Bacteria</taxon>
        <taxon>Bacillati</taxon>
        <taxon>Cyanobacteriota</taxon>
        <taxon>Adonisia</taxon>
        <taxon>Adonisia turfae</taxon>
    </lineage>
</organism>
<evidence type="ECO:0000313" key="1">
    <source>
        <dbReference type="EMBL" id="NEZ57571.1"/>
    </source>
</evidence>
<comment type="caution">
    <text evidence="1">The sequence shown here is derived from an EMBL/GenBank/DDBJ whole genome shotgun (WGS) entry which is preliminary data.</text>
</comment>
<dbReference type="EMBL" id="QXHD01000004">
    <property type="protein sequence ID" value="NEZ57571.1"/>
    <property type="molecule type" value="Genomic_DNA"/>
</dbReference>
<protein>
    <submittedName>
        <fullName evidence="1">Uncharacterized protein</fullName>
    </submittedName>
</protein>
<reference evidence="1 2" key="1">
    <citation type="journal article" date="2020" name="Microb. Ecol.">
        <title>Ecogenomics of the Marine Benthic Filamentous Cyanobacterium Adonisia.</title>
        <authorList>
            <person name="Walter J.M."/>
            <person name="Coutinho F.H."/>
            <person name="Leomil L."/>
            <person name="Hargreaves P.I."/>
            <person name="Campeao M.E."/>
            <person name="Vieira V.V."/>
            <person name="Silva B.S."/>
            <person name="Fistarol G.O."/>
            <person name="Salomon P.S."/>
            <person name="Sawabe T."/>
            <person name="Mino S."/>
            <person name="Hosokawa M."/>
            <person name="Miyashita H."/>
            <person name="Maruyama F."/>
            <person name="van Verk M.C."/>
            <person name="Dutilh B.E."/>
            <person name="Thompson C.C."/>
            <person name="Thompson F.L."/>
        </authorList>
    </citation>
    <scope>NUCLEOTIDE SEQUENCE [LARGE SCALE GENOMIC DNA]</scope>
    <source>
        <strain evidence="1 2">CCMR0081</strain>
    </source>
</reference>
<dbReference type="Proteomes" id="UP000481033">
    <property type="component" value="Unassembled WGS sequence"/>
</dbReference>
<keyword evidence="2" id="KW-1185">Reference proteome</keyword>
<evidence type="ECO:0000313" key="2">
    <source>
        <dbReference type="Proteomes" id="UP000481033"/>
    </source>
</evidence>
<name>A0A6M0RPF4_9CYAN</name>
<dbReference type="AlphaFoldDB" id="A0A6M0RPF4"/>
<proteinExistence type="predicted"/>
<accession>A0A6M0RPF4</accession>